<feature type="compositionally biased region" description="Basic and acidic residues" evidence="1">
    <location>
        <begin position="68"/>
        <end position="80"/>
    </location>
</feature>
<dbReference type="NCBIfam" id="TIGR01635">
    <property type="entry name" value="tail_comp_S"/>
    <property type="match status" value="1"/>
</dbReference>
<sequence length="170" mass="18711">MIDIQLHDRQVRAALQRLQQRLSDMTPVMSAIATALEAQVEKRFETATDPAGRPWKPLAPSTLSAWLDRGRGNRKKDGSLSKKGRERLASRKPLYDNGDLLGSLTSAANRTEARVGFGVPYAAFHEFGTSRMPRRGMLMGDPQARTLGEAARQAVLDTLREAIERAARGG</sequence>
<evidence type="ECO:0000313" key="3">
    <source>
        <dbReference type="Proteomes" id="UP000091969"/>
    </source>
</evidence>
<keyword evidence="3" id="KW-1185">Reference proteome</keyword>
<name>A0A1A6DXV1_9BURK</name>
<dbReference type="Pfam" id="PF05069">
    <property type="entry name" value="Phage_tail_S"/>
    <property type="match status" value="1"/>
</dbReference>
<dbReference type="EMBL" id="LZDH01000012">
    <property type="protein sequence ID" value="OBS31673.1"/>
    <property type="molecule type" value="Genomic_DNA"/>
</dbReference>
<gene>
    <name evidence="2" type="ORF">A9O67_00665</name>
</gene>
<accession>A0A1A6DXV1</accession>
<evidence type="ECO:0000313" key="2">
    <source>
        <dbReference type="EMBL" id="OBS31673.1"/>
    </source>
</evidence>
<proteinExistence type="predicted"/>
<dbReference type="InterPro" id="IPR006522">
    <property type="entry name" value="Phage_virion_morphogenesis"/>
</dbReference>
<comment type="caution">
    <text evidence="2">The sequence shown here is derived from an EMBL/GenBank/DDBJ whole genome shotgun (WGS) entry which is preliminary data.</text>
</comment>
<reference evidence="2 3" key="1">
    <citation type="submission" date="2016-06" db="EMBL/GenBank/DDBJ databases">
        <title>Genome sequence of Tepidimonas fonticaldi PL17.</title>
        <authorList>
            <person name="Pinnaka A.K."/>
        </authorList>
    </citation>
    <scope>NUCLEOTIDE SEQUENCE [LARGE SCALE GENOMIC DNA]</scope>
    <source>
        <strain evidence="2 3">PL17</strain>
    </source>
</reference>
<organism evidence="2 3">
    <name type="scientific">Tepidimonas fonticaldi</name>
    <dbReference type="NCBI Taxonomy" id="1101373"/>
    <lineage>
        <taxon>Bacteria</taxon>
        <taxon>Pseudomonadati</taxon>
        <taxon>Pseudomonadota</taxon>
        <taxon>Betaproteobacteria</taxon>
        <taxon>Burkholderiales</taxon>
        <taxon>Tepidimonas</taxon>
    </lineage>
</organism>
<protein>
    <submittedName>
        <fullName evidence="2">Phage virion morphogenesis protein</fullName>
    </submittedName>
</protein>
<dbReference type="STRING" id="1101373.A9O67_00665"/>
<feature type="region of interest" description="Disordered" evidence="1">
    <location>
        <begin position="67"/>
        <end position="91"/>
    </location>
</feature>
<dbReference type="RefSeq" id="WP_197484402.1">
    <property type="nucleotide sequence ID" value="NZ_LZDH01000012.1"/>
</dbReference>
<evidence type="ECO:0000256" key="1">
    <source>
        <dbReference type="SAM" id="MobiDB-lite"/>
    </source>
</evidence>
<dbReference type="Proteomes" id="UP000091969">
    <property type="component" value="Unassembled WGS sequence"/>
</dbReference>
<dbReference type="AlphaFoldDB" id="A0A1A6DXV1"/>